<sequence length="747" mass="84548">MASRQRSHGKQSEQSKPNNSKKTQPKHSYNLKGRVFSMDKSEPFIDSGLIAVSLVIKSQTGPHFVFHYPPRPSFAPPLRNYRYGTETDQSEIEEHADSDEDDSDDFSELEEDDSIASKLGKLNLSGKGMNSGNGTRSRHVEIEGDDHLEGKDGEQIVPWEQFGEFPTVDLASILTPPRAYHKKKFELSIDNLYFVSYPLHIREDGFWKKPKKLKKGKEVANDGDELKGGSVASSAQPKKGSGSDDGDDRGEMTMFNIVFVVSLPRHEQDERIEELYEHVIKTFNKALNHAQAQGNYVWKESETILGMKERAREDKRPMSQLWSQILIKSTLADAMRDVYDAVVNNTITTVCLDTKPPIDLSLHIPIPTFLMSFPNPNERAKPGVLLSSANPLVDEEGNPDPTQLDKHFALLLLEDEVDVIAEITSEDTELSAPLIQFIKWAKPTLSFQQVAQANNVGLDEVITLAQHLIYWRKAIAIPPIHARDMFIVSPNCDMHKLVPASQQWKKAFPFAPSLQSFLAQISYAPRAYKAFVPSKSHREKYMEMLAWLIRGGWVTHLRTFCWIWVWPEIIYEVDYQLKAEAIEKIKNPPLQTAPGSPEEANDVENGTLALDPTAPLTTEQAAEAARLERLAAKTVAEAKAAEDEFEKMPVPDATEHPSMNHAEHLKNMSSYIIVDPHKASHVETMYIAAIGKRWTDPKAKALWPKFVKYFNGTTALEDIWAKEGMKRKETWNILLTYQEQLLVMKHW</sequence>
<feature type="compositionally biased region" description="Polar residues" evidence="6">
    <location>
        <begin position="12"/>
        <end position="22"/>
    </location>
</feature>
<gene>
    <name evidence="8" type="ORF">sscle_13g094160</name>
</gene>
<evidence type="ECO:0000256" key="6">
    <source>
        <dbReference type="SAM" id="MobiDB-lite"/>
    </source>
</evidence>
<feature type="region of interest" description="Disordered" evidence="6">
    <location>
        <begin position="212"/>
        <end position="250"/>
    </location>
</feature>
<feature type="domain" description="GATOR1 complex protein NPRL3 C-terminal HTH" evidence="7">
    <location>
        <begin position="682"/>
        <end position="741"/>
    </location>
</feature>
<protein>
    <recommendedName>
        <fullName evidence="2 5">Nitrogen permease regulator 3</fullName>
    </recommendedName>
    <alternativeName>
        <fullName evidence="4 5">Required for meiotic nuclear division protein 11</fullName>
    </alternativeName>
</protein>
<dbReference type="GO" id="GO:0032007">
    <property type="term" value="P:negative regulation of TOR signaling"/>
    <property type="evidence" value="ECO:0007669"/>
    <property type="project" value="InterPro"/>
</dbReference>
<evidence type="ECO:0000256" key="5">
    <source>
        <dbReference type="RuleBase" id="RU368069"/>
    </source>
</evidence>
<evidence type="ECO:0000256" key="2">
    <source>
        <dbReference type="ARBA" id="ARBA00017880"/>
    </source>
</evidence>
<keyword evidence="5" id="KW-0469">Meiosis</keyword>
<proteinExistence type="inferred from homology"/>
<dbReference type="PANTHER" id="PTHR13153">
    <property type="entry name" value="CGTHBA PROTEIN -14 GENE PROTEIN"/>
    <property type="match status" value="1"/>
</dbReference>
<feature type="region of interest" description="Disordered" evidence="6">
    <location>
        <begin position="588"/>
        <end position="610"/>
    </location>
</feature>
<keyword evidence="5" id="KW-0732">Signal</keyword>
<evidence type="ECO:0000256" key="1">
    <source>
        <dbReference type="ARBA" id="ARBA00010546"/>
    </source>
</evidence>
<dbReference type="PANTHER" id="PTHR13153:SF5">
    <property type="entry name" value="GATOR COMPLEX PROTEIN NPRL3"/>
    <property type="match status" value="1"/>
</dbReference>
<evidence type="ECO:0000313" key="9">
    <source>
        <dbReference type="Proteomes" id="UP000177798"/>
    </source>
</evidence>
<dbReference type="Pfam" id="PF24064">
    <property type="entry name" value="HTH_NPRL3"/>
    <property type="match status" value="1"/>
</dbReference>
<dbReference type="AlphaFoldDB" id="A0A1D9QI87"/>
<comment type="similarity">
    <text evidence="1 5">Belongs to the NPR3 family.</text>
</comment>
<comment type="function">
    <text evidence="3 5">Mediates inactivation of the TORC1 complex in response to amino acid starvation. Required for meiotic nuclear division.</text>
</comment>
<dbReference type="VEuPathDB" id="FungiDB:sscle_13g094160"/>
<dbReference type="InterPro" id="IPR005365">
    <property type="entry name" value="Npr3"/>
</dbReference>
<organism evidence="8 9">
    <name type="scientific">Sclerotinia sclerotiorum (strain ATCC 18683 / 1980 / Ss-1)</name>
    <name type="common">White mold</name>
    <name type="synonym">Whetzelinia sclerotiorum</name>
    <dbReference type="NCBI Taxonomy" id="665079"/>
    <lineage>
        <taxon>Eukaryota</taxon>
        <taxon>Fungi</taxon>
        <taxon>Dikarya</taxon>
        <taxon>Ascomycota</taxon>
        <taxon>Pezizomycotina</taxon>
        <taxon>Leotiomycetes</taxon>
        <taxon>Helotiales</taxon>
        <taxon>Sclerotiniaceae</taxon>
        <taxon>Sclerotinia</taxon>
    </lineage>
</organism>
<reference evidence="9" key="1">
    <citation type="journal article" date="2017" name="Genome Biol. Evol.">
        <title>The complete genome sequence of the phytopathogenic fungus Sclerotinia sclerotiorum reveals insights into the genome architecture of broad host range pathogens.</title>
        <authorList>
            <person name="Derbyshire M."/>
            <person name="Denton-Giles M."/>
            <person name="Hegedus D."/>
            <person name="Seifbarghy S."/>
            <person name="Rollins J."/>
            <person name="van Kan J."/>
            <person name="Seidl M.F."/>
            <person name="Faino L."/>
            <person name="Mbengue M."/>
            <person name="Navaud O."/>
            <person name="Raffaele S."/>
            <person name="Hammond-Kosack K."/>
            <person name="Heard S."/>
            <person name="Oliver R."/>
        </authorList>
    </citation>
    <scope>NUCLEOTIDE SEQUENCE [LARGE SCALE GENOMIC DNA]</scope>
    <source>
        <strain evidence="9">ATCC 18683 / 1980 / Ss-1</strain>
    </source>
</reference>
<feature type="region of interest" description="Disordered" evidence="6">
    <location>
        <begin position="1"/>
        <end position="34"/>
    </location>
</feature>
<dbReference type="Proteomes" id="UP000177798">
    <property type="component" value="Chromosome 13"/>
</dbReference>
<dbReference type="GO" id="GO:0005774">
    <property type="term" value="C:vacuolar membrane"/>
    <property type="evidence" value="ECO:0007669"/>
    <property type="project" value="UniProtKB-SubCell"/>
</dbReference>
<evidence type="ECO:0000256" key="4">
    <source>
        <dbReference type="ARBA" id="ARBA00030028"/>
    </source>
</evidence>
<dbReference type="OrthoDB" id="18648at2759"/>
<feature type="compositionally biased region" description="Basic and acidic residues" evidence="6">
    <location>
        <begin position="216"/>
        <end position="227"/>
    </location>
</feature>
<feature type="compositionally biased region" description="Acidic residues" evidence="6">
    <location>
        <begin position="88"/>
        <end position="112"/>
    </location>
</feature>
<name>A0A1D9QI87_SCLS1</name>
<dbReference type="GO" id="GO:0051321">
    <property type="term" value="P:meiotic cell cycle"/>
    <property type="evidence" value="ECO:0007669"/>
    <property type="project" value="UniProtKB-UniRule"/>
</dbReference>
<evidence type="ECO:0000259" key="7">
    <source>
        <dbReference type="Pfam" id="PF24064"/>
    </source>
</evidence>
<accession>A0A1D9QI87</accession>
<dbReference type="InterPro" id="IPR056603">
    <property type="entry name" value="HTH_NPRL3"/>
</dbReference>
<dbReference type="Pfam" id="PF03666">
    <property type="entry name" value="NPR3"/>
    <property type="match status" value="1"/>
</dbReference>
<evidence type="ECO:0000256" key="3">
    <source>
        <dbReference type="ARBA" id="ARBA00025376"/>
    </source>
</evidence>
<evidence type="ECO:0000313" key="8">
    <source>
        <dbReference type="EMBL" id="APA14646.1"/>
    </source>
</evidence>
<dbReference type="EMBL" id="CP017826">
    <property type="protein sequence ID" value="APA14646.1"/>
    <property type="molecule type" value="Genomic_DNA"/>
</dbReference>
<feature type="region of interest" description="Disordered" evidence="6">
    <location>
        <begin position="87"/>
        <end position="112"/>
    </location>
</feature>
<comment type="subcellular location">
    <subcellularLocation>
        <location evidence="5">Vacuole membrane</location>
        <topology evidence="5">Peripheral membrane protein</topology>
    </subcellularLocation>
</comment>